<comment type="caution">
    <text evidence="1">The sequence shown here is derived from an EMBL/GenBank/DDBJ whole genome shotgun (WGS) entry which is preliminary data.</text>
</comment>
<keyword evidence="2" id="KW-1185">Reference proteome</keyword>
<dbReference type="Proteomes" id="UP000468327">
    <property type="component" value="Unassembled WGS sequence"/>
</dbReference>
<dbReference type="RefSeq" id="WP_157005209.1">
    <property type="nucleotide sequence ID" value="NZ_WPOC01000002.1"/>
</dbReference>
<protein>
    <submittedName>
        <fullName evidence="1">Uncharacterized protein</fullName>
    </submittedName>
</protein>
<sequence>MRFAVRRVSNYFIGSELAGIPVETDGKDAREGVLDIKTLDELMAVVGIEGSAVIYSAERDRLPVIALADDWLDGC</sequence>
<accession>A0A6N8IDY0</accession>
<reference evidence="1 2" key="1">
    <citation type="submission" date="2019-11" db="EMBL/GenBank/DDBJ databases">
        <title>Whole genome shotgun sequencing (WGS) data from Adlercreutzia equolifaciens ResAG-91, Eggerthella lenta MRI-F36, MRI-F37, MRI-F40, ResAG-49, ResAG-88, ResAG-121, ResAG-145, and Gordonibacter sp. ResAG-5, ResAG-26, ResAG-43, ResAG-50, ResAG-59.</title>
        <authorList>
            <person name="Stoll D.A."/>
            <person name="Danylec N."/>
            <person name="Franz C.M.A.P."/>
            <person name="Huch M."/>
        </authorList>
    </citation>
    <scope>NUCLEOTIDE SEQUENCE [LARGE SCALE GENOMIC DNA]</scope>
    <source>
        <strain evidence="1 2">ResAG-59</strain>
    </source>
</reference>
<gene>
    <name evidence="1" type="ORF">GO738_01280</name>
</gene>
<evidence type="ECO:0000313" key="2">
    <source>
        <dbReference type="Proteomes" id="UP000468327"/>
    </source>
</evidence>
<dbReference type="AlphaFoldDB" id="A0A6N8IDY0"/>
<name>A0A6N8IDY0_9ACTN</name>
<proteinExistence type="predicted"/>
<dbReference type="EMBL" id="WPOC01000002">
    <property type="protein sequence ID" value="MVN13998.1"/>
    <property type="molecule type" value="Genomic_DNA"/>
</dbReference>
<evidence type="ECO:0000313" key="1">
    <source>
        <dbReference type="EMBL" id="MVN13998.1"/>
    </source>
</evidence>
<organism evidence="1 2">
    <name type="scientific">Gordonibacter urolithinfaciens</name>
    <dbReference type="NCBI Taxonomy" id="1335613"/>
    <lineage>
        <taxon>Bacteria</taxon>
        <taxon>Bacillati</taxon>
        <taxon>Actinomycetota</taxon>
        <taxon>Coriobacteriia</taxon>
        <taxon>Eggerthellales</taxon>
        <taxon>Eggerthellaceae</taxon>
        <taxon>Gordonibacter</taxon>
    </lineage>
</organism>